<dbReference type="GO" id="GO:0006384">
    <property type="term" value="P:transcription initiation at RNA polymerase III promoter"/>
    <property type="evidence" value="ECO:0007669"/>
    <property type="project" value="InterPro"/>
</dbReference>
<gene>
    <name evidence="2" type="primary">Gtf3c1</name>
    <name evidence="2" type="ORF">CM83_104011</name>
</gene>
<dbReference type="Pfam" id="PF23704">
    <property type="entry name" value="WHD_GTF3C1_N"/>
    <property type="match status" value="1"/>
</dbReference>
<dbReference type="PANTHER" id="PTHR15180">
    <property type="entry name" value="GENERAL TRANSCRIPTION FACTOR 3C POLYPEPTIDE 1"/>
    <property type="match status" value="1"/>
</dbReference>
<accession>A0A0A9Z3I2</accession>
<organism evidence="2">
    <name type="scientific">Lygus hesperus</name>
    <name type="common">Western plant bug</name>
    <dbReference type="NCBI Taxonomy" id="30085"/>
    <lineage>
        <taxon>Eukaryota</taxon>
        <taxon>Metazoa</taxon>
        <taxon>Ecdysozoa</taxon>
        <taxon>Arthropoda</taxon>
        <taxon>Hexapoda</taxon>
        <taxon>Insecta</taxon>
        <taxon>Pterygota</taxon>
        <taxon>Neoptera</taxon>
        <taxon>Paraneoptera</taxon>
        <taxon>Hemiptera</taxon>
        <taxon>Heteroptera</taxon>
        <taxon>Panheteroptera</taxon>
        <taxon>Cimicomorpha</taxon>
        <taxon>Miridae</taxon>
        <taxon>Mirini</taxon>
        <taxon>Lygus</taxon>
    </lineage>
</organism>
<dbReference type="EMBL" id="GBHO01004600">
    <property type="protein sequence ID" value="JAG39004.1"/>
    <property type="molecule type" value="Transcribed_RNA"/>
</dbReference>
<dbReference type="InterPro" id="IPR056428">
    <property type="entry name" value="WH_GTF3C1"/>
</dbReference>
<protein>
    <submittedName>
        <fullName evidence="2">General transcription factor 3C polypeptide 1</fullName>
    </submittedName>
</protein>
<evidence type="ECO:0000259" key="1">
    <source>
        <dbReference type="Pfam" id="PF23704"/>
    </source>
</evidence>
<dbReference type="AlphaFoldDB" id="A0A0A9Z3I2"/>
<evidence type="ECO:0000313" key="2">
    <source>
        <dbReference type="EMBL" id="JAG39004.1"/>
    </source>
</evidence>
<sequence length="196" mass="22322">MAFGLYQSNYIKELEEEIALEGLEGITIDALWVRLLDRPSCTIRPTTDQTKAFLWQAVTAMENMKFYLLPFPRPPIFIFRRLDSMDEMGNFIEPEVPANSYTYPHFPIEADGNLGSCPLYNQRVDITSQVRGVSVQFAQDEWGSGLVIVADQKTRLQALTEPHSNQLSDITIKQYCFLERVGRSRQHGEVTQGKTG</sequence>
<proteinExistence type="predicted"/>
<reference evidence="2" key="2">
    <citation type="submission" date="2014-07" db="EMBL/GenBank/DDBJ databases">
        <authorList>
            <person name="Hull J."/>
        </authorList>
    </citation>
    <scope>NUCLEOTIDE SEQUENCE</scope>
</reference>
<dbReference type="InterPro" id="IPR044210">
    <property type="entry name" value="Tfc3-like"/>
</dbReference>
<feature type="non-terminal residue" evidence="2">
    <location>
        <position position="196"/>
    </location>
</feature>
<feature type="domain" description="General transcription factor 3C polypeptide 1 winged-helix" evidence="1">
    <location>
        <begin position="16"/>
        <end position="67"/>
    </location>
</feature>
<dbReference type="GO" id="GO:0000127">
    <property type="term" value="C:transcription factor TFIIIC complex"/>
    <property type="evidence" value="ECO:0007669"/>
    <property type="project" value="InterPro"/>
</dbReference>
<dbReference type="GO" id="GO:0003677">
    <property type="term" value="F:DNA binding"/>
    <property type="evidence" value="ECO:0007669"/>
    <property type="project" value="InterPro"/>
</dbReference>
<name>A0A0A9Z3I2_LYGHE</name>
<dbReference type="PANTHER" id="PTHR15180:SF1">
    <property type="entry name" value="GENERAL TRANSCRIPTION FACTOR 3C POLYPEPTIDE 1"/>
    <property type="match status" value="1"/>
</dbReference>
<dbReference type="GO" id="GO:0042791">
    <property type="term" value="P:5S class rRNA transcription by RNA polymerase III"/>
    <property type="evidence" value="ECO:0007669"/>
    <property type="project" value="TreeGrafter"/>
</dbReference>
<reference evidence="2" key="1">
    <citation type="journal article" date="2014" name="PLoS ONE">
        <title>Transcriptome-Based Identification of ABC Transporters in the Western Tarnished Plant Bug Lygus hesperus.</title>
        <authorList>
            <person name="Hull J.J."/>
            <person name="Chaney K."/>
            <person name="Geib S.M."/>
            <person name="Fabrick J.A."/>
            <person name="Brent C.S."/>
            <person name="Walsh D."/>
            <person name="Lavine L.C."/>
        </authorList>
    </citation>
    <scope>NUCLEOTIDE SEQUENCE</scope>
</reference>